<feature type="region of interest" description="Disordered" evidence="1">
    <location>
        <begin position="29"/>
        <end position="50"/>
    </location>
</feature>
<dbReference type="AlphaFoldDB" id="A0AAV4G472"/>
<dbReference type="EMBL" id="BMAT01008214">
    <property type="protein sequence ID" value="GFR80297.1"/>
    <property type="molecule type" value="Genomic_DNA"/>
</dbReference>
<name>A0AAV4G472_9GAST</name>
<evidence type="ECO:0000256" key="1">
    <source>
        <dbReference type="SAM" id="MobiDB-lite"/>
    </source>
</evidence>
<sequence length="80" mass="8810">MLTFLSVVLTTLVTLTTLSPHTVVEGYPSNRDRIPNGYRVPDPCRPGRTAQNRSAWKHLMTAIYRSAQAETSVDVAADGH</sequence>
<comment type="caution">
    <text evidence="3">The sequence shown here is derived from an EMBL/GenBank/DDBJ whole genome shotgun (WGS) entry which is preliminary data.</text>
</comment>
<feature type="chain" id="PRO_5043472708" description="Secreted protein" evidence="2">
    <location>
        <begin position="27"/>
        <end position="80"/>
    </location>
</feature>
<dbReference type="Proteomes" id="UP000762676">
    <property type="component" value="Unassembled WGS sequence"/>
</dbReference>
<reference evidence="3 4" key="1">
    <citation type="journal article" date="2021" name="Elife">
        <title>Chloroplast acquisition without the gene transfer in kleptoplastic sea slugs, Plakobranchus ocellatus.</title>
        <authorList>
            <person name="Maeda T."/>
            <person name="Takahashi S."/>
            <person name="Yoshida T."/>
            <person name="Shimamura S."/>
            <person name="Takaki Y."/>
            <person name="Nagai Y."/>
            <person name="Toyoda A."/>
            <person name="Suzuki Y."/>
            <person name="Arimoto A."/>
            <person name="Ishii H."/>
            <person name="Satoh N."/>
            <person name="Nishiyama T."/>
            <person name="Hasebe M."/>
            <person name="Maruyama T."/>
            <person name="Minagawa J."/>
            <person name="Obokata J."/>
            <person name="Shigenobu S."/>
        </authorList>
    </citation>
    <scope>NUCLEOTIDE SEQUENCE [LARGE SCALE GENOMIC DNA]</scope>
</reference>
<feature type="signal peptide" evidence="2">
    <location>
        <begin position="1"/>
        <end position="26"/>
    </location>
</feature>
<keyword evidence="4" id="KW-1185">Reference proteome</keyword>
<evidence type="ECO:0000256" key="2">
    <source>
        <dbReference type="SAM" id="SignalP"/>
    </source>
</evidence>
<keyword evidence="2" id="KW-0732">Signal</keyword>
<gene>
    <name evidence="3" type="ORF">ElyMa_004041800</name>
</gene>
<evidence type="ECO:0000313" key="4">
    <source>
        <dbReference type="Proteomes" id="UP000762676"/>
    </source>
</evidence>
<protein>
    <recommendedName>
        <fullName evidence="5">Secreted protein</fullName>
    </recommendedName>
</protein>
<accession>A0AAV4G472</accession>
<organism evidence="3 4">
    <name type="scientific">Elysia marginata</name>
    <dbReference type="NCBI Taxonomy" id="1093978"/>
    <lineage>
        <taxon>Eukaryota</taxon>
        <taxon>Metazoa</taxon>
        <taxon>Spiralia</taxon>
        <taxon>Lophotrochozoa</taxon>
        <taxon>Mollusca</taxon>
        <taxon>Gastropoda</taxon>
        <taxon>Heterobranchia</taxon>
        <taxon>Euthyneura</taxon>
        <taxon>Panpulmonata</taxon>
        <taxon>Sacoglossa</taxon>
        <taxon>Placobranchoidea</taxon>
        <taxon>Plakobranchidae</taxon>
        <taxon>Elysia</taxon>
    </lineage>
</organism>
<evidence type="ECO:0008006" key="5">
    <source>
        <dbReference type="Google" id="ProtNLM"/>
    </source>
</evidence>
<evidence type="ECO:0000313" key="3">
    <source>
        <dbReference type="EMBL" id="GFR80297.1"/>
    </source>
</evidence>
<proteinExistence type="predicted"/>